<keyword evidence="6" id="KW-0597">Phosphoprotein</keyword>
<dbReference type="PANTHER" id="PTHR35807">
    <property type="entry name" value="TRANSCRIPTIONAL REGULATOR REDD-RELATED"/>
    <property type="match status" value="1"/>
</dbReference>
<keyword evidence="2" id="KW-0902">Two-component regulatory system</keyword>
<feature type="domain" description="Response regulatory" evidence="7">
    <location>
        <begin position="3"/>
        <end position="117"/>
    </location>
</feature>
<dbReference type="SMART" id="SM00448">
    <property type="entry name" value="REC"/>
    <property type="match status" value="1"/>
</dbReference>
<dbReference type="InterPro" id="IPR036388">
    <property type="entry name" value="WH-like_DNA-bd_sf"/>
</dbReference>
<dbReference type="InterPro" id="IPR016032">
    <property type="entry name" value="Sig_transdc_resp-reg_C-effctor"/>
</dbReference>
<dbReference type="SUPFAM" id="SSF48452">
    <property type="entry name" value="TPR-like"/>
    <property type="match status" value="1"/>
</dbReference>
<gene>
    <name evidence="8" type="ORF">ACFQMJ_14710</name>
</gene>
<dbReference type="InterPro" id="IPR001867">
    <property type="entry name" value="OmpR/PhoB-type_DNA-bd"/>
</dbReference>
<accession>A0ABW2FD68</accession>
<dbReference type="InterPro" id="IPR011006">
    <property type="entry name" value="CheY-like_superfamily"/>
</dbReference>
<dbReference type="SUPFAM" id="SSF52172">
    <property type="entry name" value="CheY-like"/>
    <property type="match status" value="1"/>
</dbReference>
<keyword evidence="3" id="KW-0805">Transcription regulation</keyword>
<keyword evidence="5" id="KW-0804">Transcription</keyword>
<dbReference type="InterPro" id="IPR051677">
    <property type="entry name" value="AfsR-DnrI-RedD_regulator"/>
</dbReference>
<evidence type="ECO:0000313" key="9">
    <source>
        <dbReference type="Proteomes" id="UP001596378"/>
    </source>
</evidence>
<dbReference type="SMART" id="SM00862">
    <property type="entry name" value="Trans_reg_C"/>
    <property type="match status" value="1"/>
</dbReference>
<dbReference type="SMART" id="SM01043">
    <property type="entry name" value="BTAD"/>
    <property type="match status" value="1"/>
</dbReference>
<organism evidence="8 9">
    <name type="scientific">Cohnella cellulosilytica</name>
    <dbReference type="NCBI Taxonomy" id="986710"/>
    <lineage>
        <taxon>Bacteria</taxon>
        <taxon>Bacillati</taxon>
        <taxon>Bacillota</taxon>
        <taxon>Bacilli</taxon>
        <taxon>Bacillales</taxon>
        <taxon>Paenibacillaceae</taxon>
        <taxon>Cohnella</taxon>
    </lineage>
</organism>
<dbReference type="EMBL" id="JBHTAI010000008">
    <property type="protein sequence ID" value="MFC7149773.1"/>
    <property type="molecule type" value="Genomic_DNA"/>
</dbReference>
<dbReference type="Gene3D" id="3.40.50.2300">
    <property type="match status" value="1"/>
</dbReference>
<dbReference type="Pfam" id="PF03704">
    <property type="entry name" value="BTAD"/>
    <property type="match status" value="1"/>
</dbReference>
<evidence type="ECO:0000256" key="6">
    <source>
        <dbReference type="PROSITE-ProRule" id="PRU00169"/>
    </source>
</evidence>
<dbReference type="RefSeq" id="WP_378049223.1">
    <property type="nucleotide sequence ID" value="NZ_JBHMDN010000020.1"/>
</dbReference>
<comment type="similarity">
    <text evidence="1">Belongs to the AfsR/DnrI/RedD regulatory family.</text>
</comment>
<feature type="modified residue" description="4-aspartylphosphate" evidence="6">
    <location>
        <position position="54"/>
    </location>
</feature>
<evidence type="ECO:0000259" key="7">
    <source>
        <dbReference type="PROSITE" id="PS50110"/>
    </source>
</evidence>
<dbReference type="Proteomes" id="UP001596378">
    <property type="component" value="Unassembled WGS sequence"/>
</dbReference>
<name>A0ABW2FD68_9BACL</name>
<reference evidence="9" key="1">
    <citation type="journal article" date="2019" name="Int. J. Syst. Evol. Microbiol.">
        <title>The Global Catalogue of Microorganisms (GCM) 10K type strain sequencing project: providing services to taxonomists for standard genome sequencing and annotation.</title>
        <authorList>
            <consortium name="The Broad Institute Genomics Platform"/>
            <consortium name="The Broad Institute Genome Sequencing Center for Infectious Disease"/>
            <person name="Wu L."/>
            <person name="Ma J."/>
        </authorList>
    </citation>
    <scope>NUCLEOTIDE SEQUENCE [LARGE SCALE GENOMIC DNA]</scope>
    <source>
        <strain evidence="9">KCTC 12907</strain>
    </source>
</reference>
<protein>
    <submittedName>
        <fullName evidence="8">Response regulator</fullName>
    </submittedName>
</protein>
<evidence type="ECO:0000256" key="1">
    <source>
        <dbReference type="ARBA" id="ARBA00005820"/>
    </source>
</evidence>
<comment type="caution">
    <text evidence="8">The sequence shown here is derived from an EMBL/GenBank/DDBJ whole genome shotgun (WGS) entry which is preliminary data.</text>
</comment>
<dbReference type="Gene3D" id="1.25.40.10">
    <property type="entry name" value="Tetratricopeptide repeat domain"/>
    <property type="match status" value="1"/>
</dbReference>
<dbReference type="PROSITE" id="PS50110">
    <property type="entry name" value="RESPONSE_REGULATORY"/>
    <property type="match status" value="1"/>
</dbReference>
<dbReference type="PANTHER" id="PTHR35807:SF1">
    <property type="entry name" value="TRANSCRIPTIONAL REGULATOR REDD"/>
    <property type="match status" value="1"/>
</dbReference>
<sequence length="373" mass="42369">MLRVMLIDDEENALDFLEILLREIGRTEIAGRYRNAVEALQALQSQSVDAVFLDIEMPGLSGMEAAERLRERDPHVQIVFTTAYAEHAAKAFDLRSTDYLLKPFTKERLNDSLDRIVLSKKSFGPREPAVEYPQIRCLGGFNIQLNGLGERLPWRTNKEKELCALLVHHEGRQIETAAILEALWPEYDLNKSKTYLYTCISFLRKSFHKYGIPMSVNKVEKGYAISLGALRTDAARLEELLRAANGDAPLDDGLYSQLNGLYGGAYMGDCGYDWAQEKQAALASRYVAVLRLFYAGFQGREDAESAEDALERIVASQPDSEEDGRELIRLYMDTRRRNKAIKACRQLIHNVRSMLGVEPEEATMRLYQDLMTK</sequence>
<dbReference type="InterPro" id="IPR005158">
    <property type="entry name" value="BTAD"/>
</dbReference>
<dbReference type="Pfam" id="PF00072">
    <property type="entry name" value="Response_reg"/>
    <property type="match status" value="1"/>
</dbReference>
<keyword evidence="9" id="KW-1185">Reference proteome</keyword>
<dbReference type="InterPro" id="IPR011990">
    <property type="entry name" value="TPR-like_helical_dom_sf"/>
</dbReference>
<evidence type="ECO:0000256" key="3">
    <source>
        <dbReference type="ARBA" id="ARBA00023015"/>
    </source>
</evidence>
<dbReference type="InterPro" id="IPR001789">
    <property type="entry name" value="Sig_transdc_resp-reg_receiver"/>
</dbReference>
<dbReference type="SUPFAM" id="SSF46894">
    <property type="entry name" value="C-terminal effector domain of the bipartite response regulators"/>
    <property type="match status" value="1"/>
</dbReference>
<dbReference type="Gene3D" id="1.10.10.10">
    <property type="entry name" value="Winged helix-like DNA-binding domain superfamily/Winged helix DNA-binding domain"/>
    <property type="match status" value="1"/>
</dbReference>
<evidence type="ECO:0000256" key="5">
    <source>
        <dbReference type="ARBA" id="ARBA00023163"/>
    </source>
</evidence>
<keyword evidence="4" id="KW-0238">DNA-binding</keyword>
<evidence type="ECO:0000256" key="2">
    <source>
        <dbReference type="ARBA" id="ARBA00023012"/>
    </source>
</evidence>
<evidence type="ECO:0000256" key="4">
    <source>
        <dbReference type="ARBA" id="ARBA00023125"/>
    </source>
</evidence>
<evidence type="ECO:0000313" key="8">
    <source>
        <dbReference type="EMBL" id="MFC7149773.1"/>
    </source>
</evidence>
<proteinExistence type="inferred from homology"/>